<accession>A0A066VVR0</accession>
<gene>
    <name evidence="2" type="ORF">K437DRAFT_275057</name>
</gene>
<evidence type="ECO:0008006" key="4">
    <source>
        <dbReference type="Google" id="ProtNLM"/>
    </source>
</evidence>
<reference evidence="2 3" key="1">
    <citation type="submission" date="2014-05" db="EMBL/GenBank/DDBJ databases">
        <title>Draft genome sequence of a rare smut relative, Tilletiaria anomala UBC 951.</title>
        <authorList>
            <consortium name="DOE Joint Genome Institute"/>
            <person name="Toome M."/>
            <person name="Kuo A."/>
            <person name="Henrissat B."/>
            <person name="Lipzen A."/>
            <person name="Tritt A."/>
            <person name="Yoshinaga Y."/>
            <person name="Zane M."/>
            <person name="Barry K."/>
            <person name="Grigoriev I.V."/>
            <person name="Spatafora J.W."/>
            <person name="Aimea M.C."/>
        </authorList>
    </citation>
    <scope>NUCLEOTIDE SEQUENCE [LARGE SCALE GENOMIC DNA]</scope>
    <source>
        <strain evidence="2 3">UBC 951</strain>
    </source>
</reference>
<evidence type="ECO:0000313" key="3">
    <source>
        <dbReference type="Proteomes" id="UP000027361"/>
    </source>
</evidence>
<feature type="compositionally biased region" description="Basic and acidic residues" evidence="1">
    <location>
        <begin position="503"/>
        <end position="513"/>
    </location>
</feature>
<feature type="region of interest" description="Disordered" evidence="1">
    <location>
        <begin position="498"/>
        <end position="534"/>
    </location>
</feature>
<organism evidence="2 3">
    <name type="scientific">Tilletiaria anomala (strain ATCC 24038 / CBS 436.72 / UBC 951)</name>
    <dbReference type="NCBI Taxonomy" id="1037660"/>
    <lineage>
        <taxon>Eukaryota</taxon>
        <taxon>Fungi</taxon>
        <taxon>Dikarya</taxon>
        <taxon>Basidiomycota</taxon>
        <taxon>Ustilaginomycotina</taxon>
        <taxon>Exobasidiomycetes</taxon>
        <taxon>Georgefischeriales</taxon>
        <taxon>Tilletiariaceae</taxon>
        <taxon>Tilletiaria</taxon>
    </lineage>
</organism>
<dbReference type="HOGENOM" id="CLU_302309_0_0_1"/>
<evidence type="ECO:0000313" key="2">
    <source>
        <dbReference type="EMBL" id="KDN42874.1"/>
    </source>
</evidence>
<feature type="compositionally biased region" description="Low complexity" evidence="1">
    <location>
        <begin position="632"/>
        <end position="653"/>
    </location>
</feature>
<feature type="region of interest" description="Disordered" evidence="1">
    <location>
        <begin position="20"/>
        <end position="48"/>
    </location>
</feature>
<dbReference type="GeneID" id="25266601"/>
<dbReference type="RefSeq" id="XP_013242208.1">
    <property type="nucleotide sequence ID" value="XM_013386754.1"/>
</dbReference>
<feature type="compositionally biased region" description="Polar residues" evidence="1">
    <location>
        <begin position="588"/>
        <end position="614"/>
    </location>
</feature>
<proteinExistence type="predicted"/>
<name>A0A066VVR0_TILAU</name>
<feature type="region of interest" description="Disordered" evidence="1">
    <location>
        <begin position="577"/>
        <end position="653"/>
    </location>
</feature>
<dbReference type="EMBL" id="JMSN01000066">
    <property type="protein sequence ID" value="KDN42874.1"/>
    <property type="molecule type" value="Genomic_DNA"/>
</dbReference>
<keyword evidence="3" id="KW-1185">Reference proteome</keyword>
<dbReference type="AlphaFoldDB" id="A0A066VVR0"/>
<dbReference type="InterPro" id="IPR012340">
    <property type="entry name" value="NA-bd_OB-fold"/>
</dbReference>
<feature type="region of interest" description="Disordered" evidence="1">
    <location>
        <begin position="886"/>
        <end position="913"/>
    </location>
</feature>
<feature type="compositionally biased region" description="Low complexity" evidence="1">
    <location>
        <begin position="887"/>
        <end position="903"/>
    </location>
</feature>
<sequence>MGRQGFPVQVAGHTLWRYVSDSEGDDQDDKDLVQDPPAAGPSRQRHHSLHAPPDKLINLFHPGHVGRLLLYTDKACNALETSVHDIRSTLRKLPGASSDASLFWLYKRPASRFIVVGEVLAITQEKTMRTTYLVDDGTGTIFVQHAHRRVIKNSCAHKARKERESKLTKAWPGRASLESLKKPSAALGQSSASVKRVSEVHLSEKARGKQRVIDNGNTHQLASADAAVYTPVSYTYSMLDSEGKLCTVVQGDGTYDLFQSPGKRVPPDDGRVPDVYRWPSFNDLMDQFLNKGKDRGAKSLRFAPTEADEDGSAMGKKVKESLEALEYEYVPAISEDEVQVGDLVRVEGSIRTFWKERIIAAANGEAGIRILQDPNALTRHINRWYSASMPGGAYHQAIKLSDLPTAAPIPDPSAAGRCEPGFAPDDNAPSAANRTVNMMLAGERMRLQREQGKGLFQKMTEAFKALERGEPLTIPTATKARETEVPVAAHVAVGTAGLPSKVGDAHSEGKERQSPGAVRQLEPKPKSSFYNRLPESARAKMQSRLETFKQLEASLNAGTAHLPTLLDFGDRENGKDLNATPFAHRHNSVVTNNPTEGAATSEQAWSSHSVDTLQSSRRRSLKKKDSDEENRAPGAAQQAGSQQPSASESSSPQLVSIAWKGNKMAVPAPRKQPKLEDPVKLSRKHLNSDTVELYTQEWLRRHCALPSSLPPNMPSTKDQDMWQLPPAFTVRYLRRVPRLRTLVRRFVKHEMQKRAAKVDGAKSTSRESVGTKMRRVFDWVIRVLWQKGFIVLAGEADAARMTPPWDGQKVDRGQQCSRRTASASLSLSSWGGTTAEMFAPESPSSRRKHRAVDHGDIVKPLSTGAPASSASIGLMTVDGPSLQRTLSSSSIDVVEVSDESSSSDGDDDDGGKQQQKVFQLVTPALIFQSIEPLAAARGASDEVQNARMQMTMTDPAELTYRLRNSDLRWKHVKAESVYMALDIFKRY</sequence>
<dbReference type="Gene3D" id="2.40.50.140">
    <property type="entry name" value="Nucleic acid-binding proteins"/>
    <property type="match status" value="1"/>
</dbReference>
<protein>
    <recommendedName>
        <fullName evidence="4">CST complex subunit Stn1 N-terminal domain-containing protein</fullName>
    </recommendedName>
</protein>
<comment type="caution">
    <text evidence="2">The sequence shown here is derived from an EMBL/GenBank/DDBJ whole genome shotgun (WGS) entry which is preliminary data.</text>
</comment>
<evidence type="ECO:0000256" key="1">
    <source>
        <dbReference type="SAM" id="MobiDB-lite"/>
    </source>
</evidence>
<dbReference type="InParanoid" id="A0A066VVR0"/>
<dbReference type="Proteomes" id="UP000027361">
    <property type="component" value="Unassembled WGS sequence"/>
</dbReference>